<evidence type="ECO:0000256" key="8">
    <source>
        <dbReference type="HAMAP-Rule" id="MF_00197"/>
    </source>
</evidence>
<feature type="binding site" evidence="8">
    <location>
        <begin position="236"/>
        <end position="237"/>
    </location>
    <ligand>
        <name>substrate</name>
    </ligand>
</feature>
<feature type="binding site" evidence="8">
    <location>
        <position position="16"/>
    </location>
    <ligand>
        <name>substrate</name>
    </ligand>
</feature>
<evidence type="ECO:0000313" key="10">
    <source>
        <dbReference type="EMBL" id="KRN54622.1"/>
    </source>
</evidence>
<feature type="binding site" evidence="8">
    <location>
        <position position="172"/>
    </location>
    <ligand>
        <name>substrate</name>
    </ligand>
</feature>
<dbReference type="UniPathway" id="UPA00034">
    <property type="reaction ID" value="UER00025"/>
</dbReference>
<evidence type="ECO:0000256" key="1">
    <source>
        <dbReference type="ARBA" id="ARBA00005196"/>
    </source>
</evidence>
<feature type="active site" description="Proton acceptor" evidence="8">
    <location>
        <position position="235"/>
    </location>
</feature>
<feature type="binding site" evidence="8">
    <location>
        <begin position="226"/>
        <end position="227"/>
    </location>
    <ligand>
        <name>substrate</name>
    </ligand>
</feature>
<feature type="active site" description="Proton donor" evidence="8">
    <location>
        <position position="84"/>
    </location>
</feature>
<organism evidence="10 11">
    <name type="scientific">Carnobacterium divergens DSM 20623</name>
    <dbReference type="NCBI Taxonomy" id="1449336"/>
    <lineage>
        <taxon>Bacteria</taxon>
        <taxon>Bacillati</taxon>
        <taxon>Bacillota</taxon>
        <taxon>Bacilli</taxon>
        <taxon>Lactobacillales</taxon>
        <taxon>Carnobacteriaceae</taxon>
        <taxon>Carnobacterium</taxon>
    </lineage>
</organism>
<evidence type="ECO:0000256" key="7">
    <source>
        <dbReference type="ARBA" id="ARBA00051712"/>
    </source>
</evidence>
<feature type="binding site" evidence="8">
    <location>
        <begin position="85"/>
        <end position="86"/>
    </location>
    <ligand>
        <name>substrate</name>
    </ligand>
</feature>
<dbReference type="PANTHER" id="PTHR31689:SF0">
    <property type="entry name" value="DIAMINOPIMELATE EPIMERASE"/>
    <property type="match status" value="1"/>
</dbReference>
<dbReference type="Proteomes" id="UP000051658">
    <property type="component" value="Unassembled WGS sequence"/>
</dbReference>
<accession>A0A0R2HQ75</accession>
<dbReference type="GO" id="GO:0009089">
    <property type="term" value="P:lysine biosynthetic process via diaminopimelate"/>
    <property type="evidence" value="ECO:0007669"/>
    <property type="project" value="UniProtKB-UniRule"/>
</dbReference>
<keyword evidence="4 8" id="KW-0028">Amino-acid biosynthesis</keyword>
<dbReference type="EC" id="5.1.1.7" evidence="3 8"/>
<comment type="catalytic activity">
    <reaction evidence="7 8">
        <text>(2S,6S)-2,6-diaminopimelate = meso-2,6-diaminopimelate</text>
        <dbReference type="Rhea" id="RHEA:15393"/>
        <dbReference type="ChEBI" id="CHEBI:57609"/>
        <dbReference type="ChEBI" id="CHEBI:57791"/>
        <dbReference type="EC" id="5.1.1.7"/>
    </reaction>
</comment>
<dbReference type="GO" id="GO:0005829">
    <property type="term" value="C:cytosol"/>
    <property type="evidence" value="ECO:0007669"/>
    <property type="project" value="TreeGrafter"/>
</dbReference>
<dbReference type="InterPro" id="IPR001653">
    <property type="entry name" value="DAP_epimerase_DapF"/>
</dbReference>
<comment type="subcellular location">
    <subcellularLocation>
        <location evidence="8">Cytoplasm</location>
    </subcellularLocation>
</comment>
<dbReference type="EMBL" id="JQBS01000035">
    <property type="protein sequence ID" value="KRN54622.1"/>
    <property type="molecule type" value="Genomic_DNA"/>
</dbReference>
<dbReference type="GO" id="GO:0008837">
    <property type="term" value="F:diaminopimelate epimerase activity"/>
    <property type="evidence" value="ECO:0007669"/>
    <property type="project" value="UniProtKB-UniRule"/>
</dbReference>
<feature type="active site" evidence="9">
    <location>
        <position position="84"/>
    </location>
</feature>
<evidence type="ECO:0000256" key="9">
    <source>
        <dbReference type="PROSITE-ProRule" id="PRU10125"/>
    </source>
</evidence>
<dbReference type="PANTHER" id="PTHR31689">
    <property type="entry name" value="DIAMINOPIMELATE EPIMERASE, CHLOROPLASTIC"/>
    <property type="match status" value="1"/>
</dbReference>
<dbReference type="HAMAP" id="MF_00197">
    <property type="entry name" value="DAP_epimerase"/>
    <property type="match status" value="1"/>
</dbReference>
<reference evidence="10 11" key="1">
    <citation type="journal article" date="2015" name="Genome Announc.">
        <title>Expanding the biotechnology potential of lactobacilli through comparative genomics of 213 strains and associated genera.</title>
        <authorList>
            <person name="Sun Z."/>
            <person name="Harris H.M."/>
            <person name="McCann A."/>
            <person name="Guo C."/>
            <person name="Argimon S."/>
            <person name="Zhang W."/>
            <person name="Yang X."/>
            <person name="Jeffery I.B."/>
            <person name="Cooney J.C."/>
            <person name="Kagawa T.F."/>
            <person name="Liu W."/>
            <person name="Song Y."/>
            <person name="Salvetti E."/>
            <person name="Wrobel A."/>
            <person name="Rasinkangas P."/>
            <person name="Parkhill J."/>
            <person name="Rea M.C."/>
            <person name="O'Sullivan O."/>
            <person name="Ritari J."/>
            <person name="Douillard F.P."/>
            <person name="Paul Ross R."/>
            <person name="Yang R."/>
            <person name="Briner A.E."/>
            <person name="Felis G.E."/>
            <person name="de Vos W.M."/>
            <person name="Barrangou R."/>
            <person name="Klaenhammer T.R."/>
            <person name="Caufield P.W."/>
            <person name="Cui Y."/>
            <person name="Zhang H."/>
            <person name="O'Toole P.W."/>
        </authorList>
    </citation>
    <scope>NUCLEOTIDE SEQUENCE [LARGE SCALE GENOMIC DNA]</scope>
    <source>
        <strain evidence="10 11">DSM 20623</strain>
    </source>
</reference>
<keyword evidence="6 8" id="KW-0413">Isomerase</keyword>
<evidence type="ECO:0000256" key="5">
    <source>
        <dbReference type="ARBA" id="ARBA00023154"/>
    </source>
</evidence>
<comment type="similarity">
    <text evidence="2 8">Belongs to the diaminopimelate epimerase family.</text>
</comment>
<sequence>MVLMELDLIKVHGSENSFFILDETILERPLTEAEIMKVTTTLTNRETGLLNGADGILLITKSSQPEAVAKMRVINSDGSEASMCGNGLRTVARYLAEKEQLDYFHVETMHANLLVQKTTEIGNDVATYQVEISPVSFQTSTLPLIGKGETLINQPFKELDSKLLFSAVAVPNPHLISFVDHETMESPLLEEIARFVNGENPYFIDGVNVSFVEVLGKDQIFVKTYERGVGFTNACGTAMSASSLMYVLLKEGSFDQKIQVFNPGGMVQTIVHQDNEDNYWMELIGNATYLQKITLSLSDAQKGDFSNSQLMILNENDAYQEFIKEAQNVLKKN</sequence>
<dbReference type="SUPFAM" id="SSF54506">
    <property type="entry name" value="Diaminopimelate epimerase-like"/>
    <property type="match status" value="2"/>
</dbReference>
<comment type="caution">
    <text evidence="8">Lacks conserved residue(s) required for the propagation of feature annotation.</text>
</comment>
<keyword evidence="8" id="KW-0963">Cytoplasm</keyword>
<dbReference type="AlphaFoldDB" id="A0A0R2HQ75"/>
<feature type="site" description="Could be important to modulate the pK values of the two catalytic cysteine residues" evidence="8">
    <location>
        <position position="226"/>
    </location>
</feature>
<comment type="function">
    <text evidence="8">Catalyzes the stereoinversion of LL-2,6-diaminopimelate (L,L-DAP) to meso-diaminopimelate (meso-DAP), a precursor of L-lysine and an essential component of the bacterial peptidoglycan.</text>
</comment>
<name>A0A0R2HQ75_CARDV</name>
<evidence type="ECO:0000256" key="4">
    <source>
        <dbReference type="ARBA" id="ARBA00022605"/>
    </source>
</evidence>
<dbReference type="Pfam" id="PF01678">
    <property type="entry name" value="DAP_epimerase"/>
    <property type="match status" value="2"/>
</dbReference>
<gene>
    <name evidence="8" type="primary">dapF</name>
    <name evidence="10" type="ORF">IV74_GL002206</name>
</gene>
<evidence type="ECO:0000313" key="11">
    <source>
        <dbReference type="Proteomes" id="UP000051658"/>
    </source>
</evidence>
<protein>
    <recommendedName>
        <fullName evidence="3 8">Diaminopimelate epimerase</fullName>
        <shortName evidence="8">DAP epimerase</shortName>
        <ecNumber evidence="3 8">5.1.1.7</ecNumber>
    </recommendedName>
    <alternativeName>
        <fullName evidence="8">PLP-independent amino acid racemase</fullName>
    </alternativeName>
</protein>
<evidence type="ECO:0000256" key="3">
    <source>
        <dbReference type="ARBA" id="ARBA00013080"/>
    </source>
</evidence>
<evidence type="ECO:0000256" key="6">
    <source>
        <dbReference type="ARBA" id="ARBA00023235"/>
    </source>
</evidence>
<dbReference type="NCBIfam" id="TIGR00652">
    <property type="entry name" value="DapF"/>
    <property type="match status" value="1"/>
</dbReference>
<comment type="subunit">
    <text evidence="8">Homodimer.</text>
</comment>
<evidence type="ECO:0000256" key="2">
    <source>
        <dbReference type="ARBA" id="ARBA00010219"/>
    </source>
</evidence>
<keyword evidence="11" id="KW-1185">Reference proteome</keyword>
<dbReference type="InterPro" id="IPR018510">
    <property type="entry name" value="DAP_epimerase_AS"/>
</dbReference>
<feature type="binding site" evidence="8">
    <location>
        <position position="208"/>
    </location>
    <ligand>
        <name>substrate</name>
    </ligand>
</feature>
<proteinExistence type="inferred from homology"/>
<keyword evidence="5 8" id="KW-0457">Lysine biosynthesis</keyword>
<feature type="site" description="Could be important to modulate the pK values of the two catalytic cysteine residues" evidence="8">
    <location>
        <position position="174"/>
    </location>
</feature>
<dbReference type="PATRIC" id="fig|1449336.4.peg.2244"/>
<comment type="caution">
    <text evidence="10">The sequence shown here is derived from an EMBL/GenBank/DDBJ whole genome shotgun (WGS) entry which is preliminary data.</text>
</comment>
<dbReference type="eggNOG" id="COG0253">
    <property type="taxonomic scope" value="Bacteria"/>
</dbReference>
<feature type="binding site" evidence="8">
    <location>
        <position position="75"/>
    </location>
    <ligand>
        <name>substrate</name>
    </ligand>
</feature>
<comment type="pathway">
    <text evidence="1 8">Amino-acid biosynthesis; L-lysine biosynthesis via DAP pathway; DL-2,6-diaminopimelate from LL-2,6-diaminopimelate: step 1/1.</text>
</comment>
<dbReference type="PROSITE" id="PS01326">
    <property type="entry name" value="DAP_EPIMERASE"/>
    <property type="match status" value="1"/>
</dbReference>
<dbReference type="Gene3D" id="3.10.310.10">
    <property type="entry name" value="Diaminopimelate Epimerase, Chain A, domain 1"/>
    <property type="match status" value="2"/>
</dbReference>